<dbReference type="Pfam" id="PF05521">
    <property type="entry name" value="Phage_HCP"/>
    <property type="match status" value="1"/>
</dbReference>
<dbReference type="EMBL" id="CP123385">
    <property type="protein sequence ID" value="XCC96622.1"/>
    <property type="molecule type" value="Genomic_DNA"/>
</dbReference>
<dbReference type="InterPro" id="IPR008767">
    <property type="entry name" value="Phage_SPP1_head-tail_adaptor"/>
</dbReference>
<dbReference type="Gene3D" id="2.40.10.270">
    <property type="entry name" value="Bacteriophage SPP1 head-tail adaptor protein"/>
    <property type="match status" value="1"/>
</dbReference>
<protein>
    <submittedName>
        <fullName evidence="1">Head-tail adaptor protein</fullName>
    </submittedName>
</protein>
<sequence>MAGGRLSDRITVQRKAKGTPRPGVVVTGWANLEVEPGVALQLWADFAEQPGSESLVAGRDEAVRRAVVRIKDGPLARQVTAADRLVGRGAVWKIRSTPARSQARADVLELTCEEWVNAPDWEA</sequence>
<evidence type="ECO:0000313" key="1">
    <source>
        <dbReference type="EMBL" id="XCC96622.1"/>
    </source>
</evidence>
<dbReference type="AlphaFoldDB" id="A0AAU8AQ34"/>
<gene>
    <name evidence="1" type="ORF">PVT71_18305</name>
</gene>
<name>A0AAU8AQ34_9RHOB</name>
<organism evidence="1">
    <name type="scientific">Alloyangia sp. H15</name>
    <dbReference type="NCBI Taxonomy" id="3029062"/>
    <lineage>
        <taxon>Bacteria</taxon>
        <taxon>Pseudomonadati</taxon>
        <taxon>Pseudomonadota</taxon>
        <taxon>Alphaproteobacteria</taxon>
        <taxon>Rhodobacterales</taxon>
        <taxon>Roseobacteraceae</taxon>
        <taxon>Alloyangia</taxon>
    </lineage>
</organism>
<proteinExistence type="predicted"/>
<dbReference type="InterPro" id="IPR038666">
    <property type="entry name" value="SSP1_head-tail_sf"/>
</dbReference>
<accession>A0AAU8AQ34</accession>
<reference evidence="1" key="1">
    <citation type="submission" date="2023-02" db="EMBL/GenBank/DDBJ databases">
        <title>Description and genomic characterization of Salipiger bruguierae sp. nov., isolated from the sediment of mangrove plant Bruguiera sexangula.</title>
        <authorList>
            <person name="Long M."/>
        </authorList>
    </citation>
    <scope>NUCLEOTIDE SEQUENCE</scope>
    <source>
        <strain evidence="1">H15</strain>
    </source>
</reference>